<evidence type="ECO:0000259" key="10">
    <source>
        <dbReference type="Pfam" id="PF03900"/>
    </source>
</evidence>
<dbReference type="PANTHER" id="PTHR11557">
    <property type="entry name" value="PORPHOBILINOGEN DEAMINASE"/>
    <property type="match status" value="1"/>
</dbReference>
<comment type="pathway">
    <text evidence="2">Porphyrin-containing compound metabolism; protoporphyrin-IX biosynthesis; coproporphyrinogen-III from 5-aminolevulinate: step 2/4.</text>
</comment>
<dbReference type="PANTHER" id="PTHR11557:SF0">
    <property type="entry name" value="PORPHOBILINOGEN DEAMINASE"/>
    <property type="match status" value="1"/>
</dbReference>
<evidence type="ECO:0000256" key="5">
    <source>
        <dbReference type="ARBA" id="ARBA00022679"/>
    </source>
</evidence>
<accession>A0A1G6EA10</accession>
<evidence type="ECO:0000256" key="1">
    <source>
        <dbReference type="ARBA" id="ARBA00002869"/>
    </source>
</evidence>
<evidence type="ECO:0000313" key="12">
    <source>
        <dbReference type="Proteomes" id="UP000198771"/>
    </source>
</evidence>
<dbReference type="NCBIfam" id="TIGR00212">
    <property type="entry name" value="hemC"/>
    <property type="match status" value="1"/>
</dbReference>
<keyword evidence="6 8" id="KW-0627">Porphyrin biosynthesis</keyword>
<dbReference type="Proteomes" id="UP000198771">
    <property type="component" value="Unassembled WGS sequence"/>
</dbReference>
<dbReference type="Gene3D" id="3.30.160.40">
    <property type="entry name" value="Porphobilinogen deaminase, C-terminal domain"/>
    <property type="match status" value="1"/>
</dbReference>
<feature type="domain" description="Porphobilinogen deaminase C-terminal" evidence="10">
    <location>
        <begin position="245"/>
        <end position="314"/>
    </location>
</feature>
<evidence type="ECO:0000313" key="11">
    <source>
        <dbReference type="EMBL" id="SDB54228.1"/>
    </source>
</evidence>
<dbReference type="InterPro" id="IPR000860">
    <property type="entry name" value="HemC"/>
</dbReference>
<evidence type="ECO:0000256" key="3">
    <source>
        <dbReference type="ARBA" id="ARBA00005638"/>
    </source>
</evidence>
<feature type="domain" description="Porphobilinogen deaminase N-terminal" evidence="9">
    <location>
        <begin position="24"/>
        <end position="231"/>
    </location>
</feature>
<dbReference type="UniPathway" id="UPA00251">
    <property type="reaction ID" value="UER00319"/>
</dbReference>
<dbReference type="PROSITE" id="PS00533">
    <property type="entry name" value="PORPHOBILINOGEN_DEAM"/>
    <property type="match status" value="1"/>
</dbReference>
<comment type="similarity">
    <text evidence="3 8">Belongs to the HMBS family.</text>
</comment>
<name>A0A1G6EA10_9BACT</name>
<dbReference type="GO" id="GO:0005737">
    <property type="term" value="C:cytoplasm"/>
    <property type="evidence" value="ECO:0007669"/>
    <property type="project" value="UniProtKB-UniRule"/>
</dbReference>
<dbReference type="HAMAP" id="MF_00260">
    <property type="entry name" value="Porphobil_deam"/>
    <property type="match status" value="1"/>
</dbReference>
<evidence type="ECO:0000256" key="4">
    <source>
        <dbReference type="ARBA" id="ARBA00011245"/>
    </source>
</evidence>
<dbReference type="PIRSF" id="PIRSF001438">
    <property type="entry name" value="4pyrrol_synth_OHMeBilane_synth"/>
    <property type="match status" value="1"/>
</dbReference>
<dbReference type="GO" id="GO:0004418">
    <property type="term" value="F:hydroxymethylbilane synthase activity"/>
    <property type="evidence" value="ECO:0007669"/>
    <property type="project" value="UniProtKB-UniRule"/>
</dbReference>
<comment type="cofactor">
    <cofactor evidence="8">
        <name>dipyrromethane</name>
        <dbReference type="ChEBI" id="CHEBI:60342"/>
    </cofactor>
    <text evidence="8">Binds 1 dipyrromethane group covalently.</text>
</comment>
<organism evidence="11 12">
    <name type="scientific">Desulfonatronum thiosulfatophilum</name>
    <dbReference type="NCBI Taxonomy" id="617002"/>
    <lineage>
        <taxon>Bacteria</taxon>
        <taxon>Pseudomonadati</taxon>
        <taxon>Thermodesulfobacteriota</taxon>
        <taxon>Desulfovibrionia</taxon>
        <taxon>Desulfovibrionales</taxon>
        <taxon>Desulfonatronaceae</taxon>
        <taxon>Desulfonatronum</taxon>
    </lineage>
</organism>
<proteinExistence type="inferred from homology"/>
<dbReference type="FunFam" id="3.40.190.10:FF:000005">
    <property type="entry name" value="Porphobilinogen deaminase"/>
    <property type="match status" value="1"/>
</dbReference>
<dbReference type="AlphaFoldDB" id="A0A1G6EA10"/>
<dbReference type="GO" id="GO:0006782">
    <property type="term" value="P:protoporphyrinogen IX biosynthetic process"/>
    <property type="evidence" value="ECO:0007669"/>
    <property type="project" value="UniProtKB-UniRule"/>
</dbReference>
<feature type="modified residue" description="S-(dipyrrolylmethanemethyl)cysteine" evidence="8">
    <location>
        <position position="260"/>
    </location>
</feature>
<evidence type="ECO:0000256" key="2">
    <source>
        <dbReference type="ARBA" id="ARBA00004735"/>
    </source>
</evidence>
<evidence type="ECO:0000256" key="8">
    <source>
        <dbReference type="HAMAP-Rule" id="MF_00260"/>
    </source>
</evidence>
<dbReference type="CDD" id="cd13646">
    <property type="entry name" value="PBP2_EcHMBS_like"/>
    <property type="match status" value="1"/>
</dbReference>
<evidence type="ECO:0000256" key="7">
    <source>
        <dbReference type="ARBA" id="ARBA00048169"/>
    </source>
</evidence>
<keyword evidence="12" id="KW-1185">Reference proteome</keyword>
<evidence type="ECO:0000256" key="6">
    <source>
        <dbReference type="ARBA" id="ARBA00023244"/>
    </source>
</evidence>
<comment type="function">
    <text evidence="1 8">Tetrapolymerization of the monopyrrole PBG into the hydroxymethylbilane pre-uroporphyrinogen in several discrete steps.</text>
</comment>
<dbReference type="SUPFAM" id="SSF54782">
    <property type="entry name" value="Porphobilinogen deaminase (hydroxymethylbilane synthase), C-terminal domain"/>
    <property type="match status" value="1"/>
</dbReference>
<sequence>MFRLLGVELRRVPLSGARVMMNVITIATRGSKLALWQAEHIKARLLERYPGLTVKLLIVKTMGDKIQDVPLAKVGGKGLFVKEIEEAILDGRADLAVHSMKDVPAELPEGLILGVIPERENMTDALLSVKYADLKDLPEGARIGTSSLRRRCQLLALRPDLEILNLRGNLDTRVGKLLNGDYDAIVVARAGMNRLGLSVPQISELGPPDFLPAVGQGALGLEYAKDRRDVAELLEFLNHRETHSCVLAERAFLATLEGGCQVPIAGFARYSDANRITLRGLVADVDGKNLIIEEATAKPRDAEELGRQVAQAVLDRGGREILEEVYAAHGPE</sequence>
<reference evidence="11 12" key="1">
    <citation type="submission" date="2016-10" db="EMBL/GenBank/DDBJ databases">
        <authorList>
            <person name="de Groot N.N."/>
        </authorList>
    </citation>
    <scope>NUCLEOTIDE SEQUENCE [LARGE SCALE GENOMIC DNA]</scope>
    <source>
        <strain evidence="11 12">ASO4-2</strain>
    </source>
</reference>
<dbReference type="PRINTS" id="PR00151">
    <property type="entry name" value="PORPHBDMNASE"/>
</dbReference>
<dbReference type="InterPro" id="IPR022418">
    <property type="entry name" value="Porphobilinogen_deaminase_C"/>
</dbReference>
<dbReference type="STRING" id="617002.SAMN05660653_02711"/>
<dbReference type="SUPFAM" id="SSF53850">
    <property type="entry name" value="Periplasmic binding protein-like II"/>
    <property type="match status" value="1"/>
</dbReference>
<comment type="catalytic activity">
    <reaction evidence="7 8">
        <text>4 porphobilinogen + H2O = hydroxymethylbilane + 4 NH4(+)</text>
        <dbReference type="Rhea" id="RHEA:13185"/>
        <dbReference type="ChEBI" id="CHEBI:15377"/>
        <dbReference type="ChEBI" id="CHEBI:28938"/>
        <dbReference type="ChEBI" id="CHEBI:57845"/>
        <dbReference type="ChEBI" id="CHEBI:58126"/>
        <dbReference type="EC" id="2.5.1.61"/>
    </reaction>
</comment>
<dbReference type="Gene3D" id="3.40.190.10">
    <property type="entry name" value="Periplasmic binding protein-like II"/>
    <property type="match status" value="2"/>
</dbReference>
<dbReference type="Pfam" id="PF03900">
    <property type="entry name" value="Porphobil_deamC"/>
    <property type="match status" value="1"/>
</dbReference>
<dbReference type="EMBL" id="FMXO01000016">
    <property type="protein sequence ID" value="SDB54228.1"/>
    <property type="molecule type" value="Genomic_DNA"/>
</dbReference>
<dbReference type="FunFam" id="3.40.190.10:FF:000004">
    <property type="entry name" value="Porphobilinogen deaminase"/>
    <property type="match status" value="1"/>
</dbReference>
<comment type="subunit">
    <text evidence="4 8">Monomer.</text>
</comment>
<dbReference type="Pfam" id="PF01379">
    <property type="entry name" value="Porphobil_deam"/>
    <property type="match status" value="1"/>
</dbReference>
<dbReference type="InterPro" id="IPR036803">
    <property type="entry name" value="Porphobilinogen_deaminase_C_sf"/>
</dbReference>
<comment type="miscellaneous">
    <text evidence="8">The porphobilinogen subunits are added to the dipyrromethane group.</text>
</comment>
<dbReference type="InterPro" id="IPR022419">
    <property type="entry name" value="Porphobilin_deaminase_cofac_BS"/>
</dbReference>
<keyword evidence="5 8" id="KW-0808">Transferase</keyword>
<gene>
    <name evidence="8" type="primary">hemC</name>
    <name evidence="11" type="ORF">SAMN05660653_02711</name>
</gene>
<protein>
    <recommendedName>
        <fullName evidence="8">Porphobilinogen deaminase</fullName>
        <shortName evidence="8">PBG</shortName>
        <ecNumber evidence="8">2.5.1.61</ecNumber>
    </recommendedName>
    <alternativeName>
        <fullName evidence="8">Hydroxymethylbilane synthase</fullName>
        <shortName evidence="8">HMBS</shortName>
    </alternativeName>
    <alternativeName>
        <fullName evidence="8">Pre-uroporphyrinogen synthase</fullName>
    </alternativeName>
</protein>
<dbReference type="EC" id="2.5.1.61" evidence="8"/>
<evidence type="ECO:0000259" key="9">
    <source>
        <dbReference type="Pfam" id="PF01379"/>
    </source>
</evidence>
<dbReference type="InterPro" id="IPR022417">
    <property type="entry name" value="Porphobilin_deaminase_N"/>
</dbReference>
<dbReference type="FunFam" id="3.30.160.40:FF:000002">
    <property type="entry name" value="Porphobilinogen deaminase"/>
    <property type="match status" value="1"/>
</dbReference>